<sequence length="88" mass="10096">MAFRELIDDLLAILRAGEHDVSWTRYRSTAEVVSELEQLRERIDEDEARERLKLLCLPTGALEEIAVSNGWAPAWVHLVNGKYRADFA</sequence>
<evidence type="ECO:0000313" key="1">
    <source>
        <dbReference type="EMBL" id="SFJ74674.1"/>
    </source>
</evidence>
<organism evidence="1 2">
    <name type="scientific">Amycolatopsis sacchari</name>
    <dbReference type="NCBI Taxonomy" id="115433"/>
    <lineage>
        <taxon>Bacteria</taxon>
        <taxon>Bacillati</taxon>
        <taxon>Actinomycetota</taxon>
        <taxon>Actinomycetes</taxon>
        <taxon>Pseudonocardiales</taxon>
        <taxon>Pseudonocardiaceae</taxon>
        <taxon>Amycolatopsis</taxon>
    </lineage>
</organism>
<keyword evidence="2" id="KW-1185">Reference proteome</keyword>
<protein>
    <submittedName>
        <fullName evidence="1">Uncharacterized protein</fullName>
    </submittedName>
</protein>
<dbReference type="AlphaFoldDB" id="A0A1I3TTR7"/>
<dbReference type="RefSeq" id="WP_091508020.1">
    <property type="nucleotide sequence ID" value="NZ_FORP01000008.1"/>
</dbReference>
<dbReference type="EMBL" id="FORP01000008">
    <property type="protein sequence ID" value="SFJ74674.1"/>
    <property type="molecule type" value="Genomic_DNA"/>
</dbReference>
<accession>A0A1I3TTR7</accession>
<dbReference type="Proteomes" id="UP000199025">
    <property type="component" value="Unassembled WGS sequence"/>
</dbReference>
<evidence type="ECO:0000313" key="2">
    <source>
        <dbReference type="Proteomes" id="UP000199025"/>
    </source>
</evidence>
<proteinExistence type="predicted"/>
<reference evidence="1 2" key="1">
    <citation type="submission" date="2016-10" db="EMBL/GenBank/DDBJ databases">
        <authorList>
            <person name="de Groot N.N."/>
        </authorList>
    </citation>
    <scope>NUCLEOTIDE SEQUENCE [LARGE SCALE GENOMIC DNA]</scope>
    <source>
        <strain evidence="1 2">DSM 44468</strain>
    </source>
</reference>
<dbReference type="OrthoDB" id="3697849at2"/>
<name>A0A1I3TTR7_9PSEU</name>
<gene>
    <name evidence="1" type="ORF">SAMN05421835_10885</name>
</gene>